<sequence length="26" mass="3210">EIFPHAVYSLDLASMDYYLFWSLQHY</sequence>
<organism evidence="2">
    <name type="scientific">Harpegnathos saltator</name>
    <name type="common">Jerdon's jumping ant</name>
    <dbReference type="NCBI Taxonomy" id="610380"/>
    <lineage>
        <taxon>Eukaryota</taxon>
        <taxon>Metazoa</taxon>
        <taxon>Ecdysozoa</taxon>
        <taxon>Arthropoda</taxon>
        <taxon>Hexapoda</taxon>
        <taxon>Insecta</taxon>
        <taxon>Pterygota</taxon>
        <taxon>Neoptera</taxon>
        <taxon>Endopterygota</taxon>
        <taxon>Hymenoptera</taxon>
        <taxon>Apocrita</taxon>
        <taxon>Aculeata</taxon>
        <taxon>Formicoidea</taxon>
        <taxon>Formicidae</taxon>
        <taxon>Ponerinae</taxon>
        <taxon>Ponerini</taxon>
        <taxon>Harpegnathos</taxon>
    </lineage>
</organism>
<feature type="non-terminal residue" evidence="1">
    <location>
        <position position="26"/>
    </location>
</feature>
<keyword evidence="2" id="KW-1185">Reference proteome</keyword>
<evidence type="ECO:0008006" key="3">
    <source>
        <dbReference type="Google" id="ProtNLM"/>
    </source>
</evidence>
<reference evidence="1 2" key="1">
    <citation type="journal article" date="2010" name="Science">
        <title>Genomic comparison of the ants Camponotus floridanus and Harpegnathos saltator.</title>
        <authorList>
            <person name="Bonasio R."/>
            <person name="Zhang G."/>
            <person name="Ye C."/>
            <person name="Mutti N.S."/>
            <person name="Fang X."/>
            <person name="Qin N."/>
            <person name="Donahue G."/>
            <person name="Yang P."/>
            <person name="Li Q."/>
            <person name="Li C."/>
            <person name="Zhang P."/>
            <person name="Huang Z."/>
            <person name="Berger S.L."/>
            <person name="Reinberg D."/>
            <person name="Wang J."/>
            <person name="Liebig J."/>
        </authorList>
    </citation>
    <scope>NUCLEOTIDE SEQUENCE [LARGE SCALE GENOMIC DNA]</scope>
    <source>
        <strain evidence="1 2">R22 G/1</strain>
    </source>
</reference>
<accession>E2BXC9</accession>
<dbReference type="EMBL" id="GL451240">
    <property type="protein sequence ID" value="EFN79649.1"/>
    <property type="molecule type" value="Genomic_DNA"/>
</dbReference>
<gene>
    <name evidence="1" type="ORF">EAI_12673</name>
</gene>
<name>E2BXC9_HARSA</name>
<protein>
    <recommendedName>
        <fullName evidence="3">Histone-lysine N-methyltransferase SETMAR</fullName>
    </recommendedName>
</protein>
<dbReference type="InParanoid" id="E2BXC9"/>
<evidence type="ECO:0000313" key="2">
    <source>
        <dbReference type="Proteomes" id="UP000008237"/>
    </source>
</evidence>
<dbReference type="AlphaFoldDB" id="E2BXC9"/>
<dbReference type="Proteomes" id="UP000008237">
    <property type="component" value="Unassembled WGS sequence"/>
</dbReference>
<evidence type="ECO:0000313" key="1">
    <source>
        <dbReference type="EMBL" id="EFN79649.1"/>
    </source>
</evidence>
<proteinExistence type="predicted"/>
<feature type="non-terminal residue" evidence="1">
    <location>
        <position position="1"/>
    </location>
</feature>